<evidence type="ECO:0008006" key="3">
    <source>
        <dbReference type="Google" id="ProtNLM"/>
    </source>
</evidence>
<name>A0ABS4BWW1_9FLAO</name>
<protein>
    <recommendedName>
        <fullName evidence="3">Lipoprotein</fullName>
    </recommendedName>
</protein>
<dbReference type="Proteomes" id="UP000670776">
    <property type="component" value="Unassembled WGS sequence"/>
</dbReference>
<dbReference type="RefSeq" id="WP_209655952.1">
    <property type="nucleotide sequence ID" value="NZ_JAGJCB010000016.1"/>
</dbReference>
<sequence length="188" mass="21524">MKKLLKNYGIIILTLVMLQSCKKDDLYYNLSDDAKGFLFFNLEDTFKLKNLTSDEIITLTVVSKEFNYFKDGPNESFSISFGVVPADVYVEIGVLKFTDTTNCYNGEIFIMANQDGSFVLRVSLNECFMVSSYYQYYDELLPTTSVEGIEYQNAYILKGGPNDLFYSKEKGILKITDFEENIIFGVIE</sequence>
<keyword evidence="2" id="KW-1185">Reference proteome</keyword>
<evidence type="ECO:0000313" key="1">
    <source>
        <dbReference type="EMBL" id="MBP0905072.1"/>
    </source>
</evidence>
<organism evidence="1 2">
    <name type="scientific">Mariniflexile gromovii</name>
    <dbReference type="NCBI Taxonomy" id="362523"/>
    <lineage>
        <taxon>Bacteria</taxon>
        <taxon>Pseudomonadati</taxon>
        <taxon>Bacteroidota</taxon>
        <taxon>Flavobacteriia</taxon>
        <taxon>Flavobacteriales</taxon>
        <taxon>Flavobacteriaceae</taxon>
        <taxon>Mariniflexile</taxon>
    </lineage>
</organism>
<accession>A0ABS4BWW1</accession>
<comment type="caution">
    <text evidence="1">The sequence shown here is derived from an EMBL/GenBank/DDBJ whole genome shotgun (WGS) entry which is preliminary data.</text>
</comment>
<dbReference type="PROSITE" id="PS51257">
    <property type="entry name" value="PROKAR_LIPOPROTEIN"/>
    <property type="match status" value="1"/>
</dbReference>
<gene>
    <name evidence="1" type="ORF">J8H85_14640</name>
</gene>
<reference evidence="1 2" key="1">
    <citation type="submission" date="2021-04" db="EMBL/GenBank/DDBJ databases">
        <title>Mariniflexile gromovii gen. nov., sp. nov., a gliding bacterium isolated from the sea urchin Strongylocentrotus intermedius.</title>
        <authorList>
            <person name="Ko S."/>
            <person name="Le V."/>
            <person name="Ahn C.-Y."/>
            <person name="Oh H.-M."/>
        </authorList>
    </citation>
    <scope>NUCLEOTIDE SEQUENCE [LARGE SCALE GENOMIC DNA]</scope>
    <source>
        <strain evidence="1 2">KCTC 12570</strain>
    </source>
</reference>
<dbReference type="EMBL" id="JAGJCB010000016">
    <property type="protein sequence ID" value="MBP0905072.1"/>
    <property type="molecule type" value="Genomic_DNA"/>
</dbReference>
<evidence type="ECO:0000313" key="2">
    <source>
        <dbReference type="Proteomes" id="UP000670776"/>
    </source>
</evidence>
<proteinExistence type="predicted"/>